<feature type="transmembrane region" description="Helical" evidence="7">
    <location>
        <begin position="235"/>
        <end position="251"/>
    </location>
</feature>
<evidence type="ECO:0000256" key="7">
    <source>
        <dbReference type="SAM" id="Phobius"/>
    </source>
</evidence>
<dbReference type="Pfam" id="PF02361">
    <property type="entry name" value="CbiQ"/>
    <property type="match status" value="1"/>
</dbReference>
<reference evidence="9" key="1">
    <citation type="submission" date="2017-06" db="EMBL/GenBank/DDBJ databases">
        <authorList>
            <person name="Varghese N."/>
            <person name="Submissions S."/>
        </authorList>
    </citation>
    <scope>NUCLEOTIDE SEQUENCE [LARGE SCALE GENOMIC DNA]</scope>
    <source>
        <strain evidence="9">DSM 137</strain>
    </source>
</reference>
<comment type="subcellular location">
    <subcellularLocation>
        <location evidence="1">Cell membrane</location>
        <topology evidence="1">Multi-pass membrane protein</topology>
    </subcellularLocation>
</comment>
<keyword evidence="9" id="KW-1185">Reference proteome</keyword>
<feature type="transmembrane region" description="Helical" evidence="7">
    <location>
        <begin position="77"/>
        <end position="97"/>
    </location>
</feature>
<dbReference type="GO" id="GO:0006824">
    <property type="term" value="P:cobalt ion transport"/>
    <property type="evidence" value="ECO:0007669"/>
    <property type="project" value="InterPro"/>
</dbReference>
<evidence type="ECO:0000313" key="8">
    <source>
        <dbReference type="EMBL" id="SNB68172.1"/>
    </source>
</evidence>
<dbReference type="OrthoDB" id="4533at2"/>
<dbReference type="GO" id="GO:0043190">
    <property type="term" value="C:ATP-binding cassette (ABC) transporter complex"/>
    <property type="evidence" value="ECO:0007669"/>
    <property type="project" value="InterPro"/>
</dbReference>
<evidence type="ECO:0000256" key="1">
    <source>
        <dbReference type="ARBA" id="ARBA00004651"/>
    </source>
</evidence>
<dbReference type="InterPro" id="IPR051611">
    <property type="entry name" value="ECF_transporter_component"/>
</dbReference>
<evidence type="ECO:0000256" key="2">
    <source>
        <dbReference type="ARBA" id="ARBA00008564"/>
    </source>
</evidence>
<dbReference type="RefSeq" id="WP_088520151.1">
    <property type="nucleotide sequence ID" value="NZ_FYDG01000003.1"/>
</dbReference>
<protein>
    <submittedName>
        <fullName evidence="8">Cobalt/nickel transport system permease protein</fullName>
    </submittedName>
</protein>
<organism evidence="8 9">
    <name type="scientific">Rhodoblastus acidophilus</name>
    <name type="common">Rhodopseudomonas acidophila</name>
    <dbReference type="NCBI Taxonomy" id="1074"/>
    <lineage>
        <taxon>Bacteria</taxon>
        <taxon>Pseudomonadati</taxon>
        <taxon>Pseudomonadota</taxon>
        <taxon>Alphaproteobacteria</taxon>
        <taxon>Hyphomicrobiales</taxon>
        <taxon>Rhodoblastaceae</taxon>
        <taxon>Rhodoblastus</taxon>
    </lineage>
</organism>
<dbReference type="PANTHER" id="PTHR34857">
    <property type="entry name" value="SLL0384 PROTEIN"/>
    <property type="match status" value="1"/>
</dbReference>
<feature type="transmembrane region" description="Helical" evidence="7">
    <location>
        <begin position="46"/>
        <end position="65"/>
    </location>
</feature>
<dbReference type="CDD" id="cd16914">
    <property type="entry name" value="EcfT"/>
    <property type="match status" value="1"/>
</dbReference>
<dbReference type="Proteomes" id="UP000198418">
    <property type="component" value="Unassembled WGS sequence"/>
</dbReference>
<keyword evidence="5 7" id="KW-1133">Transmembrane helix</keyword>
<proteinExistence type="inferred from homology"/>
<gene>
    <name evidence="8" type="ORF">SAMN06265338_1038</name>
</gene>
<evidence type="ECO:0000256" key="3">
    <source>
        <dbReference type="ARBA" id="ARBA00022475"/>
    </source>
</evidence>
<keyword evidence="3" id="KW-1003">Cell membrane</keyword>
<dbReference type="NCBIfam" id="TIGR02454">
    <property type="entry name" value="ECF_T_CbiQ"/>
    <property type="match status" value="1"/>
</dbReference>
<evidence type="ECO:0000256" key="4">
    <source>
        <dbReference type="ARBA" id="ARBA00022692"/>
    </source>
</evidence>
<accession>A0A212R7N2</accession>
<dbReference type="EMBL" id="FYDG01000003">
    <property type="protein sequence ID" value="SNB68172.1"/>
    <property type="molecule type" value="Genomic_DNA"/>
</dbReference>
<name>A0A212R7N2_RHOAC</name>
<evidence type="ECO:0000256" key="6">
    <source>
        <dbReference type="ARBA" id="ARBA00023136"/>
    </source>
</evidence>
<keyword evidence="4 7" id="KW-0812">Transmembrane</keyword>
<sequence length="255" mass="27722">MATEALFCCDEAQARPWLDRLDARARIVAALAIVLCAVAIRSPWVLLAGAPLLLGFALACGLRGGEILARLAHAEGFLLVLLLMLPLTVPGPAWATLGPLEFSRPGVERAVMILLRVNLSALAVLTLLAGLEPSRFGHALARLGVPEKLAHLLLFAARWTELVRQEARRLHDAMRARAFRASTSAHSWRTLGHFTGQLLLRALERAERVDEAMRCRGFSGRFALVSDERFRARDLVFLAGLGCVLLGGLLADRAA</sequence>
<dbReference type="PANTHER" id="PTHR34857:SF2">
    <property type="entry name" value="SLL0384 PROTEIN"/>
    <property type="match status" value="1"/>
</dbReference>
<comment type="similarity">
    <text evidence="2">Belongs to the CbiQ family.</text>
</comment>
<evidence type="ECO:0000313" key="9">
    <source>
        <dbReference type="Proteomes" id="UP000198418"/>
    </source>
</evidence>
<dbReference type="AlphaFoldDB" id="A0A212R7N2"/>
<evidence type="ECO:0000256" key="5">
    <source>
        <dbReference type="ARBA" id="ARBA00022989"/>
    </source>
</evidence>
<feature type="transmembrane region" description="Helical" evidence="7">
    <location>
        <begin position="109"/>
        <end position="131"/>
    </location>
</feature>
<dbReference type="InterPro" id="IPR012809">
    <property type="entry name" value="ECF_CbiQ"/>
</dbReference>
<keyword evidence="6 7" id="KW-0472">Membrane</keyword>
<dbReference type="InterPro" id="IPR003339">
    <property type="entry name" value="ABC/ECF_trnsptr_transmembrane"/>
</dbReference>